<sequence>MERIGKEREDEGSVKEGGRILLFPHYSPTPPLLCSPDYAVAEGVEHISIACMVQALQTQTFDEQSSSLLILSKNTQHGV</sequence>
<evidence type="ECO:0000313" key="2">
    <source>
        <dbReference type="Proteomes" id="UP001558613"/>
    </source>
</evidence>
<dbReference type="Proteomes" id="UP001558613">
    <property type="component" value="Unassembled WGS sequence"/>
</dbReference>
<gene>
    <name evidence="1" type="ORF">QQF64_030660</name>
</gene>
<dbReference type="EMBL" id="JAYMGO010000007">
    <property type="protein sequence ID" value="KAL1271644.1"/>
    <property type="molecule type" value="Genomic_DNA"/>
</dbReference>
<accession>A0ABR3N430</accession>
<proteinExistence type="predicted"/>
<protein>
    <submittedName>
        <fullName evidence="1">Uncharacterized protein</fullName>
    </submittedName>
</protein>
<reference evidence="1 2" key="1">
    <citation type="submission" date="2023-09" db="EMBL/GenBank/DDBJ databases">
        <authorList>
            <person name="Wang M."/>
        </authorList>
    </citation>
    <scope>NUCLEOTIDE SEQUENCE [LARGE SCALE GENOMIC DNA]</scope>
    <source>
        <strain evidence="1">GT-2023</strain>
        <tissue evidence="1">Liver</tissue>
    </source>
</reference>
<evidence type="ECO:0000313" key="1">
    <source>
        <dbReference type="EMBL" id="KAL1271644.1"/>
    </source>
</evidence>
<comment type="caution">
    <text evidence="1">The sequence shown here is derived from an EMBL/GenBank/DDBJ whole genome shotgun (WGS) entry which is preliminary data.</text>
</comment>
<keyword evidence="2" id="KW-1185">Reference proteome</keyword>
<organism evidence="1 2">
    <name type="scientific">Cirrhinus molitorella</name>
    <name type="common">mud carp</name>
    <dbReference type="NCBI Taxonomy" id="172907"/>
    <lineage>
        <taxon>Eukaryota</taxon>
        <taxon>Metazoa</taxon>
        <taxon>Chordata</taxon>
        <taxon>Craniata</taxon>
        <taxon>Vertebrata</taxon>
        <taxon>Euteleostomi</taxon>
        <taxon>Actinopterygii</taxon>
        <taxon>Neopterygii</taxon>
        <taxon>Teleostei</taxon>
        <taxon>Ostariophysi</taxon>
        <taxon>Cypriniformes</taxon>
        <taxon>Cyprinidae</taxon>
        <taxon>Labeoninae</taxon>
        <taxon>Labeonini</taxon>
        <taxon>Cirrhinus</taxon>
    </lineage>
</organism>
<name>A0ABR3N430_9TELE</name>